<sequence length="390" mass="44683">MDLKSLHTSHHLYQDNVFSDRYLSLDKLHSFMNSLPEAFKLIPIGKSVNQLPIYAVQWGSGVKKIMAWSLMHGNETTTTKSLIDLVHFLDQEKEHEFVKEISKQVQLNMVFSLNPDGTKAYTRVNANGVDLNRDALQATQPEMKALHQLYNTIKPDLCLNLHGQRSIFSAGNANEPAIVSFLAPAVNETRSITSSRKTSMQLIVGLQNALNSFIPKQIGTYDDAFNPNCTGDYFQGLGTPTILFEAGHFPGDYQRTETRKLIFLAYVELLKQFTTESYKNIPYKLYMNIPKNQKLFVDVILKEVSYKGKCLDFVVQYEEHLQNEHVIFVPKLIRMEENTSYFAHQTILVEDELVFINEDKVNKLPVLNTIIHNIRTKTKFFSLKMVKNPK</sequence>
<evidence type="ECO:0000259" key="2">
    <source>
        <dbReference type="PROSITE" id="PS52035"/>
    </source>
</evidence>
<evidence type="ECO:0000313" key="4">
    <source>
        <dbReference type="Proteomes" id="UP000599688"/>
    </source>
</evidence>
<dbReference type="SUPFAM" id="SSF53187">
    <property type="entry name" value="Zn-dependent exopeptidases"/>
    <property type="match status" value="1"/>
</dbReference>
<dbReference type="Proteomes" id="UP000599688">
    <property type="component" value="Unassembled WGS sequence"/>
</dbReference>
<name>A0A917E9S9_9FLAO</name>
<dbReference type="GO" id="GO:0006508">
    <property type="term" value="P:proteolysis"/>
    <property type="evidence" value="ECO:0007669"/>
    <property type="project" value="InterPro"/>
</dbReference>
<dbReference type="InterPro" id="IPR000834">
    <property type="entry name" value="Peptidase_M14"/>
</dbReference>
<comment type="similarity">
    <text evidence="1">Belongs to the peptidase M14 family.</text>
</comment>
<evidence type="ECO:0000256" key="1">
    <source>
        <dbReference type="PROSITE-ProRule" id="PRU01379"/>
    </source>
</evidence>
<comment type="caution">
    <text evidence="3">The sequence shown here is derived from an EMBL/GenBank/DDBJ whole genome shotgun (WGS) entry which is preliminary data.</text>
</comment>
<keyword evidence="4" id="KW-1185">Reference proteome</keyword>
<dbReference type="GO" id="GO:0008270">
    <property type="term" value="F:zinc ion binding"/>
    <property type="evidence" value="ECO:0007669"/>
    <property type="project" value="InterPro"/>
</dbReference>
<organism evidence="3 4">
    <name type="scientific">Psychroflexus salis</name>
    <dbReference type="NCBI Taxonomy" id="1526574"/>
    <lineage>
        <taxon>Bacteria</taxon>
        <taxon>Pseudomonadati</taxon>
        <taxon>Bacteroidota</taxon>
        <taxon>Flavobacteriia</taxon>
        <taxon>Flavobacteriales</taxon>
        <taxon>Flavobacteriaceae</taxon>
        <taxon>Psychroflexus</taxon>
    </lineage>
</organism>
<proteinExistence type="inferred from homology"/>
<dbReference type="GO" id="GO:0004181">
    <property type="term" value="F:metallocarboxypeptidase activity"/>
    <property type="evidence" value="ECO:0007669"/>
    <property type="project" value="InterPro"/>
</dbReference>
<dbReference type="RefSeq" id="WP_188406565.1">
    <property type="nucleotide sequence ID" value="NZ_BMGL01000010.1"/>
</dbReference>
<evidence type="ECO:0000313" key="3">
    <source>
        <dbReference type="EMBL" id="GGE17548.1"/>
    </source>
</evidence>
<dbReference type="AlphaFoldDB" id="A0A917E9S9"/>
<dbReference type="PROSITE" id="PS52035">
    <property type="entry name" value="PEPTIDASE_M14"/>
    <property type="match status" value="1"/>
</dbReference>
<dbReference type="Gene3D" id="3.40.630.10">
    <property type="entry name" value="Zn peptidases"/>
    <property type="match status" value="1"/>
</dbReference>
<dbReference type="SMART" id="SM00631">
    <property type="entry name" value="Zn_pept"/>
    <property type="match status" value="1"/>
</dbReference>
<reference evidence="3 4" key="1">
    <citation type="journal article" date="2014" name="Int. J. Syst. Evol. Microbiol.">
        <title>Complete genome sequence of Corynebacterium casei LMG S-19264T (=DSM 44701T), isolated from a smear-ripened cheese.</title>
        <authorList>
            <consortium name="US DOE Joint Genome Institute (JGI-PGF)"/>
            <person name="Walter F."/>
            <person name="Albersmeier A."/>
            <person name="Kalinowski J."/>
            <person name="Ruckert C."/>
        </authorList>
    </citation>
    <scope>NUCLEOTIDE SEQUENCE [LARGE SCALE GENOMIC DNA]</scope>
    <source>
        <strain evidence="3 4">CGMCC 1.12925</strain>
    </source>
</reference>
<accession>A0A917E9S9</accession>
<gene>
    <name evidence="3" type="ORF">GCM10010831_18500</name>
</gene>
<protein>
    <submittedName>
        <fullName evidence="3">Peptidase M14</fullName>
    </submittedName>
</protein>
<feature type="domain" description="Peptidase M14" evidence="2">
    <location>
        <begin position="9"/>
        <end position="273"/>
    </location>
</feature>
<feature type="active site" description="Proton donor/acceptor" evidence="1">
    <location>
        <position position="245"/>
    </location>
</feature>
<dbReference type="EMBL" id="BMGL01000010">
    <property type="protein sequence ID" value="GGE17548.1"/>
    <property type="molecule type" value="Genomic_DNA"/>
</dbReference>
<dbReference type="Pfam" id="PF00246">
    <property type="entry name" value="Peptidase_M14"/>
    <property type="match status" value="1"/>
</dbReference>